<dbReference type="STRING" id="6186.A0A183KZJ4"/>
<reference evidence="3 4" key="2">
    <citation type="submission" date="2018-11" db="EMBL/GenBank/DDBJ databases">
        <authorList>
            <consortium name="Pathogen Informatics"/>
        </authorList>
    </citation>
    <scope>NUCLEOTIDE SEQUENCE [LARGE SCALE GENOMIC DNA]</scope>
    <source>
        <strain evidence="3">Dakar</strain>
        <strain evidence="4">Dakar, Senegal</strain>
    </source>
</reference>
<dbReference type="Proteomes" id="UP000279833">
    <property type="component" value="Unassembled WGS sequence"/>
</dbReference>
<keyword evidence="2" id="KW-0472">Membrane</keyword>
<gene>
    <name evidence="3" type="ORF">SCUD_LOCUS20491</name>
</gene>
<dbReference type="WBParaSite" id="SCUD_0002049401-mRNA-1">
    <property type="protein sequence ID" value="SCUD_0002049401-mRNA-1"/>
    <property type="gene ID" value="SCUD_0002049401"/>
</dbReference>
<evidence type="ECO:0000313" key="4">
    <source>
        <dbReference type="Proteomes" id="UP000279833"/>
    </source>
</evidence>
<evidence type="ECO:0000256" key="1">
    <source>
        <dbReference type="SAM" id="MobiDB-lite"/>
    </source>
</evidence>
<dbReference type="PROSITE" id="PS51257">
    <property type="entry name" value="PROKAR_LIPOPROTEIN"/>
    <property type="match status" value="1"/>
</dbReference>
<name>A0A183KZJ4_9TREM</name>
<reference evidence="5" key="1">
    <citation type="submission" date="2016-06" db="UniProtKB">
        <authorList>
            <consortium name="WormBaseParasite"/>
        </authorList>
    </citation>
    <scope>IDENTIFICATION</scope>
</reference>
<feature type="region of interest" description="Disordered" evidence="1">
    <location>
        <begin position="74"/>
        <end position="96"/>
    </location>
</feature>
<sequence length="139" mass="15601">MVKDIDPIFQCGTNQLIISIIVLIVNASGTLACLISFIRIDVPVQDCYEIKASPDVAEGICRSQLCRNFNDFDKNDTDQTQQSQQTSPSNSIITDNYRITRNSDDSELLSCRNPQIPQSCDSAKFCNQCDKKQRKECAK</sequence>
<dbReference type="AlphaFoldDB" id="A0A183KZJ4"/>
<organism evidence="5">
    <name type="scientific">Schistosoma curassoni</name>
    <dbReference type="NCBI Taxonomy" id="6186"/>
    <lineage>
        <taxon>Eukaryota</taxon>
        <taxon>Metazoa</taxon>
        <taxon>Spiralia</taxon>
        <taxon>Lophotrochozoa</taxon>
        <taxon>Platyhelminthes</taxon>
        <taxon>Trematoda</taxon>
        <taxon>Digenea</taxon>
        <taxon>Strigeidida</taxon>
        <taxon>Schistosomatoidea</taxon>
        <taxon>Schistosomatidae</taxon>
        <taxon>Schistosoma</taxon>
    </lineage>
</organism>
<feature type="compositionally biased region" description="Low complexity" evidence="1">
    <location>
        <begin position="78"/>
        <end position="94"/>
    </location>
</feature>
<keyword evidence="2" id="KW-1133">Transmembrane helix</keyword>
<evidence type="ECO:0000256" key="2">
    <source>
        <dbReference type="SAM" id="Phobius"/>
    </source>
</evidence>
<keyword evidence="4" id="KW-1185">Reference proteome</keyword>
<proteinExistence type="predicted"/>
<feature type="transmembrane region" description="Helical" evidence="2">
    <location>
        <begin position="16"/>
        <end position="38"/>
    </location>
</feature>
<evidence type="ECO:0000313" key="3">
    <source>
        <dbReference type="EMBL" id="VDP72388.1"/>
    </source>
</evidence>
<keyword evidence="2" id="KW-0812">Transmembrane</keyword>
<accession>A0A183KZJ4</accession>
<protein>
    <submittedName>
        <fullName evidence="3 5">Uncharacterized protein</fullName>
    </submittedName>
</protein>
<dbReference type="EMBL" id="UZAK01044381">
    <property type="protein sequence ID" value="VDP72388.1"/>
    <property type="molecule type" value="Genomic_DNA"/>
</dbReference>
<evidence type="ECO:0000313" key="5">
    <source>
        <dbReference type="WBParaSite" id="SCUD_0002049401-mRNA-1"/>
    </source>
</evidence>